<feature type="repeat" description="WD" evidence="3">
    <location>
        <begin position="1466"/>
        <end position="1507"/>
    </location>
</feature>
<feature type="repeat" description="WD" evidence="3">
    <location>
        <begin position="1339"/>
        <end position="1381"/>
    </location>
</feature>
<feature type="compositionally biased region" description="Low complexity" evidence="4">
    <location>
        <begin position="78"/>
        <end position="89"/>
    </location>
</feature>
<feature type="repeat" description="WD" evidence="3">
    <location>
        <begin position="1213"/>
        <end position="1254"/>
    </location>
</feature>
<dbReference type="InterPro" id="IPR001680">
    <property type="entry name" value="WD40_rpt"/>
</dbReference>
<dbReference type="CDD" id="cd00200">
    <property type="entry name" value="WD40"/>
    <property type="match status" value="2"/>
</dbReference>
<sequence>MASTFRKWVGLSRWRKKKEKAQDGSKIDGSAASANLSKGTPLILQSTTNAPDLSAPAILPAPSSTTPTLPSTAPPTSPSDATSPALSATQSTEIQSAKQRIAEHGPTTPSGTTTEPCTPTSPSADHDQAPRPNIDARATDHHQPAATSQAPPPALSVEPRAEPKSIESTEQPTSAVSTSQRLWDAAYNSLAEDKDTAELVGSYMETLEKVLEDKTCEPSAVDASRDPSQRQAHMRKLVEEGQAKISTSSKITQGVGDAFRFVLSAKAMIDLAIQNIPQAALPWAGVCIGLQILLNPINAVESNLKGIAHVISRMDWYCSLTEHVLMQDNIVVGKGSFKSVQLLLENRVVELYKVLLLYQMKSVCSFYRHQGWVFLRGLVNIDDWDTNLKSVTDAEATLQNDLSQFNNQHTKSLLGKLIEKAEKRQAVLGDIHQALQGGIAVQKEIHQTLQDGIVAQKAIHRDEKDTQCLQDLRLTDPRHDKTRIIETKGGLLADAYRWILDNAEFRQWCDGEQNRLLWIKGNPGKGKTMLLCGIIDKLQSLTSGTDLLSFFFCQATDARINNATAILRGLIYLLLDQQPSLIRHARKNYDHAGKALFEDANGWVALSEIFRNILQDPSLESVNLVIDALDECEHDLPKLLRFVVDMSSMFPHVKWIVSSRNWPNIEDGLETAKQKVRLSLELNEGSISSAVSTYIQHKVDELAQRKKYDNETRDAVQRHLTLNANDTFLWVALVCQELEKVSRSRALTKLNTFPPGLGSLYQRMIDQIRRSDEADLCKQMLAVISITYRPITIQELASFVDIPEGISDDLEFLTEIVGLCGSFLTLREPTIYFIHQSAKDFLLKDASSEIFPSGMEAVHYSIFSQSLHVMSRALRHDMYGLAAPGFPIENVNPPELDLLAAARYACVYWVDHLHGWQSSNIKHPDVFRDGGVIDVFLRQHYLHWLEALSLCRSMSHGIFSMAKLESILQQRTITSQLPSLVYDMRRFILYCRWLVENHPLQVYASALVFSPARSMTRDLFKQEARRWITTEPVVEDDWNACRQTLEGHSDYVSSVAFSPDSKLIISGSADKTVKIWDAATGSCMQTLKGHSNGVHSAAFSPDSRLIISGSADKTVKIWDAATGLCMQTLKGHSGKVYSVAFSPDLKLVISGSYDETVKIWDIATESYTQTLKGHSGSVSSVMFSPDSKLVISGSYDQIMKIWDAATGSCTQTFEGHSGKVCSATFSPDLKLVISGSDDKTVKIWDAATGSCMQTLEGHSNYVSSVAFSPDLKLVISGSGDQTVKIWNAATGSCMQTLKGHSGSVSSVAFSPDLKLVISGSGDQTVKIWDAATESCMQTLKGHSGKVRSVTFSPDSKLVISMSSYDQTVKIWNVATGLCTQTLKGHSSNVCSATFSPDSKLVISGSWDHTVKIWDVATGSCTQTLKGHSSNVYSAMSSPDLKLIISGSHDKTVKIWDVATGSCMQTLKGHSRSVYSATFSSDSKLIISGSGDDTVKIWNVVTGSCMQTLEGHSNSVYSVTFSPDLKLAISGSFDQTVKIWDVATGSCTQTLKGHSNWVSSVAFSPDSKLVISKSGDQTVKIWDAVTGSCMQTLEGHGGSIMALKLFTSWSGNGKTPYHQNYSISLDSKWILRGSENWLWLPSGYRPACSALAASMIAIGCSSGCVLIMTFPTDN</sequence>
<feature type="compositionally biased region" description="Polar residues" evidence="4">
    <location>
        <begin position="168"/>
        <end position="178"/>
    </location>
</feature>
<evidence type="ECO:0000313" key="6">
    <source>
        <dbReference type="EMBL" id="KAK3353868.1"/>
    </source>
</evidence>
<dbReference type="InterPro" id="IPR027417">
    <property type="entry name" value="P-loop_NTPase"/>
</dbReference>
<feature type="repeat" description="WD" evidence="3">
    <location>
        <begin position="1087"/>
        <end position="1128"/>
    </location>
</feature>
<dbReference type="InterPro" id="IPR015943">
    <property type="entry name" value="WD40/YVTN_repeat-like_dom_sf"/>
</dbReference>
<dbReference type="Proteomes" id="UP001275084">
    <property type="component" value="Unassembled WGS sequence"/>
</dbReference>
<feature type="repeat" description="WD" evidence="3">
    <location>
        <begin position="1045"/>
        <end position="1086"/>
    </location>
</feature>
<evidence type="ECO:0000256" key="3">
    <source>
        <dbReference type="PROSITE-ProRule" id="PRU00221"/>
    </source>
</evidence>
<feature type="repeat" description="WD" evidence="3">
    <location>
        <begin position="1255"/>
        <end position="1296"/>
    </location>
</feature>
<dbReference type="Pfam" id="PF17100">
    <property type="entry name" value="NACHT_N"/>
    <property type="match status" value="1"/>
</dbReference>
<feature type="compositionally biased region" description="Polar residues" evidence="4">
    <location>
        <begin position="32"/>
        <end position="49"/>
    </location>
</feature>
<evidence type="ECO:0000256" key="2">
    <source>
        <dbReference type="ARBA" id="ARBA00022737"/>
    </source>
</evidence>
<dbReference type="InterPro" id="IPR007111">
    <property type="entry name" value="NACHT_NTPase"/>
</dbReference>
<feature type="repeat" description="WD" evidence="3">
    <location>
        <begin position="1508"/>
        <end position="1549"/>
    </location>
</feature>
<dbReference type="InterPro" id="IPR020472">
    <property type="entry name" value="WD40_PAC1"/>
</dbReference>
<protein>
    <submittedName>
        <fullName evidence="6">WD40-repeat-containing domain protein</fullName>
    </submittedName>
</protein>
<comment type="caution">
    <text evidence="6">The sequence shown here is derived from an EMBL/GenBank/DDBJ whole genome shotgun (WGS) entry which is preliminary data.</text>
</comment>
<dbReference type="InterPro" id="IPR019775">
    <property type="entry name" value="WD40_repeat_CS"/>
</dbReference>
<dbReference type="EMBL" id="JAUIQD010000004">
    <property type="protein sequence ID" value="KAK3353868.1"/>
    <property type="molecule type" value="Genomic_DNA"/>
</dbReference>
<feature type="region of interest" description="Disordered" evidence="4">
    <location>
        <begin position="1"/>
        <end position="178"/>
    </location>
</feature>
<dbReference type="PROSITE" id="PS00678">
    <property type="entry name" value="WD_REPEATS_1"/>
    <property type="match status" value="11"/>
</dbReference>
<dbReference type="InterPro" id="IPR031359">
    <property type="entry name" value="NACHT_N"/>
</dbReference>
<name>A0AAJ0HJI2_9PEZI</name>
<dbReference type="PRINTS" id="PR00320">
    <property type="entry name" value="GPROTEINBRPT"/>
</dbReference>
<feature type="repeat" description="WD" evidence="3">
    <location>
        <begin position="1424"/>
        <end position="1465"/>
    </location>
</feature>
<gene>
    <name evidence="6" type="ORF">B0T25DRAFT_222120</name>
</gene>
<feature type="repeat" description="WD" evidence="3">
    <location>
        <begin position="1297"/>
        <end position="1338"/>
    </location>
</feature>
<dbReference type="Gene3D" id="2.130.10.10">
    <property type="entry name" value="YVTN repeat-like/Quinoprotein amine dehydrogenase"/>
    <property type="match status" value="7"/>
</dbReference>
<dbReference type="PROSITE" id="PS50837">
    <property type="entry name" value="NACHT"/>
    <property type="match status" value="1"/>
</dbReference>
<keyword evidence="7" id="KW-1185">Reference proteome</keyword>
<feature type="domain" description="NACHT" evidence="5">
    <location>
        <begin position="515"/>
        <end position="736"/>
    </location>
</feature>
<feature type="compositionally biased region" description="Low complexity" evidence="4">
    <location>
        <begin position="106"/>
        <end position="123"/>
    </location>
</feature>
<dbReference type="Pfam" id="PF00400">
    <property type="entry name" value="WD40"/>
    <property type="match status" value="13"/>
</dbReference>
<reference evidence="6" key="2">
    <citation type="submission" date="2023-06" db="EMBL/GenBank/DDBJ databases">
        <authorList>
            <consortium name="Lawrence Berkeley National Laboratory"/>
            <person name="Haridas S."/>
            <person name="Hensen N."/>
            <person name="Bonometti L."/>
            <person name="Westerberg I."/>
            <person name="Brannstrom I.O."/>
            <person name="Guillou S."/>
            <person name="Cros-Aarteil S."/>
            <person name="Calhoun S."/>
            <person name="Kuo A."/>
            <person name="Mondo S."/>
            <person name="Pangilinan J."/>
            <person name="Riley R."/>
            <person name="Labutti K."/>
            <person name="Andreopoulos B."/>
            <person name="Lipzen A."/>
            <person name="Chen C."/>
            <person name="Yanf M."/>
            <person name="Daum C."/>
            <person name="Ng V."/>
            <person name="Clum A."/>
            <person name="Steindorff A."/>
            <person name="Ohm R."/>
            <person name="Martin F."/>
            <person name="Silar P."/>
            <person name="Natvig D."/>
            <person name="Lalanne C."/>
            <person name="Gautier V."/>
            <person name="Ament-Velasquez S.L."/>
            <person name="Kruys A."/>
            <person name="Hutchinson M.I."/>
            <person name="Powell A.J."/>
            <person name="Barry K."/>
            <person name="Miller A.N."/>
            <person name="Grigoriev I.V."/>
            <person name="Debuchy R."/>
            <person name="Gladieux P."/>
            <person name="Thoren M.H."/>
            <person name="Johannesson H."/>
        </authorList>
    </citation>
    <scope>NUCLEOTIDE SEQUENCE</scope>
    <source>
        <strain evidence="6">CBS 955.72</strain>
    </source>
</reference>
<dbReference type="PROSITE" id="PS50294">
    <property type="entry name" value="WD_REPEATS_REGION"/>
    <property type="match status" value="13"/>
</dbReference>
<dbReference type="FunFam" id="3.40.50.300:FF:001638">
    <property type="entry name" value="NACHT and WD40 domain protein"/>
    <property type="match status" value="1"/>
</dbReference>
<feature type="repeat" description="WD" evidence="3">
    <location>
        <begin position="1550"/>
        <end position="1591"/>
    </location>
</feature>
<feature type="repeat" description="WD" evidence="3">
    <location>
        <begin position="1382"/>
        <end position="1423"/>
    </location>
</feature>
<evidence type="ECO:0000313" key="7">
    <source>
        <dbReference type="Proteomes" id="UP001275084"/>
    </source>
</evidence>
<feature type="repeat" description="WD" evidence="3">
    <location>
        <begin position="1171"/>
        <end position="1212"/>
    </location>
</feature>
<dbReference type="InterPro" id="IPR056884">
    <property type="entry name" value="NPHP3-like_N"/>
</dbReference>
<dbReference type="Pfam" id="PF24883">
    <property type="entry name" value="NPHP3_N"/>
    <property type="match status" value="1"/>
</dbReference>
<evidence type="ECO:0000256" key="1">
    <source>
        <dbReference type="ARBA" id="ARBA00022574"/>
    </source>
</evidence>
<dbReference type="SMART" id="SM00320">
    <property type="entry name" value="WD40"/>
    <property type="match status" value="14"/>
</dbReference>
<dbReference type="PANTHER" id="PTHR19879:SF9">
    <property type="entry name" value="TRANSCRIPTION INITIATION FACTOR TFIID SUBUNIT 5"/>
    <property type="match status" value="1"/>
</dbReference>
<proteinExistence type="predicted"/>
<feature type="repeat" description="WD" evidence="3">
    <location>
        <begin position="1129"/>
        <end position="1170"/>
    </location>
</feature>
<dbReference type="SUPFAM" id="SSF52540">
    <property type="entry name" value="P-loop containing nucleoside triphosphate hydrolases"/>
    <property type="match status" value="1"/>
</dbReference>
<dbReference type="PANTHER" id="PTHR19879">
    <property type="entry name" value="TRANSCRIPTION INITIATION FACTOR TFIID"/>
    <property type="match status" value="1"/>
</dbReference>
<keyword evidence="2" id="KW-0677">Repeat</keyword>
<reference evidence="6" key="1">
    <citation type="journal article" date="2023" name="Mol. Phylogenet. Evol.">
        <title>Genome-scale phylogeny and comparative genomics of the fungal order Sordariales.</title>
        <authorList>
            <person name="Hensen N."/>
            <person name="Bonometti L."/>
            <person name="Westerberg I."/>
            <person name="Brannstrom I.O."/>
            <person name="Guillou S."/>
            <person name="Cros-Aarteil S."/>
            <person name="Calhoun S."/>
            <person name="Haridas S."/>
            <person name="Kuo A."/>
            <person name="Mondo S."/>
            <person name="Pangilinan J."/>
            <person name="Riley R."/>
            <person name="LaButti K."/>
            <person name="Andreopoulos B."/>
            <person name="Lipzen A."/>
            <person name="Chen C."/>
            <person name="Yan M."/>
            <person name="Daum C."/>
            <person name="Ng V."/>
            <person name="Clum A."/>
            <person name="Steindorff A."/>
            <person name="Ohm R.A."/>
            <person name="Martin F."/>
            <person name="Silar P."/>
            <person name="Natvig D.O."/>
            <person name="Lalanne C."/>
            <person name="Gautier V."/>
            <person name="Ament-Velasquez S.L."/>
            <person name="Kruys A."/>
            <person name="Hutchinson M.I."/>
            <person name="Powell A.J."/>
            <person name="Barry K."/>
            <person name="Miller A.N."/>
            <person name="Grigoriev I.V."/>
            <person name="Debuchy R."/>
            <person name="Gladieux P."/>
            <person name="Hiltunen Thoren M."/>
            <person name="Johannesson H."/>
        </authorList>
    </citation>
    <scope>NUCLEOTIDE SEQUENCE</scope>
    <source>
        <strain evidence="6">CBS 955.72</strain>
    </source>
</reference>
<dbReference type="InterPro" id="IPR036322">
    <property type="entry name" value="WD40_repeat_dom_sf"/>
</dbReference>
<organism evidence="6 7">
    <name type="scientific">Lasiosphaeria hispida</name>
    <dbReference type="NCBI Taxonomy" id="260671"/>
    <lineage>
        <taxon>Eukaryota</taxon>
        <taxon>Fungi</taxon>
        <taxon>Dikarya</taxon>
        <taxon>Ascomycota</taxon>
        <taxon>Pezizomycotina</taxon>
        <taxon>Sordariomycetes</taxon>
        <taxon>Sordariomycetidae</taxon>
        <taxon>Sordariales</taxon>
        <taxon>Lasiosphaeriaceae</taxon>
        <taxon>Lasiosphaeria</taxon>
    </lineage>
</organism>
<dbReference type="SUPFAM" id="SSF50978">
    <property type="entry name" value="WD40 repeat-like"/>
    <property type="match status" value="3"/>
</dbReference>
<keyword evidence="1 3" id="KW-0853">WD repeat</keyword>
<evidence type="ECO:0000259" key="5">
    <source>
        <dbReference type="PROSITE" id="PS50837"/>
    </source>
</evidence>
<dbReference type="GO" id="GO:0035097">
    <property type="term" value="C:histone methyltransferase complex"/>
    <property type="evidence" value="ECO:0007669"/>
    <property type="project" value="UniProtKB-ARBA"/>
</dbReference>
<accession>A0AAJ0HJI2</accession>
<dbReference type="PROSITE" id="PS50082">
    <property type="entry name" value="WD_REPEATS_2"/>
    <property type="match status" value="13"/>
</dbReference>
<evidence type="ECO:0000256" key="4">
    <source>
        <dbReference type="SAM" id="MobiDB-lite"/>
    </source>
</evidence>
<dbReference type="Gene3D" id="3.40.50.300">
    <property type="entry name" value="P-loop containing nucleotide triphosphate hydrolases"/>
    <property type="match status" value="1"/>
</dbReference>
<feature type="compositionally biased region" description="Low complexity" evidence="4">
    <location>
        <begin position="50"/>
        <end position="71"/>
    </location>
</feature>
<dbReference type="FunFam" id="2.130.10.10:FF:000228">
    <property type="entry name" value="COMPASS-like H3K4 histone methylase component WDR5A"/>
    <property type="match status" value="1"/>
</dbReference>